<protein>
    <submittedName>
        <fullName evidence="10">OmpR family DNA-binding response regulator</fullName>
    </submittedName>
</protein>
<feature type="DNA-binding region" description="OmpR/PhoB-type" evidence="7">
    <location>
        <begin position="128"/>
        <end position="226"/>
    </location>
</feature>
<dbReference type="GO" id="GO:0000156">
    <property type="term" value="F:phosphorelay response regulator activity"/>
    <property type="evidence" value="ECO:0007669"/>
    <property type="project" value="TreeGrafter"/>
</dbReference>
<dbReference type="RefSeq" id="WP_017262618.1">
    <property type="nucleotide sequence ID" value="NZ_AZFF01000004.1"/>
</dbReference>
<dbReference type="GO" id="GO:0032993">
    <property type="term" value="C:protein-DNA complex"/>
    <property type="evidence" value="ECO:0007669"/>
    <property type="project" value="TreeGrafter"/>
</dbReference>
<dbReference type="InterPro" id="IPR001789">
    <property type="entry name" value="Sig_transdc_resp-reg_receiver"/>
</dbReference>
<dbReference type="PANTHER" id="PTHR48111:SF22">
    <property type="entry name" value="REGULATOR OF RPOS"/>
    <property type="match status" value="1"/>
</dbReference>
<accession>A0A0R1RJ09</accession>
<gene>
    <name evidence="10" type="ORF">FD35_GL001963</name>
</gene>
<feature type="domain" description="OmpR/PhoB-type" evidence="9">
    <location>
        <begin position="128"/>
        <end position="226"/>
    </location>
</feature>
<evidence type="ECO:0000256" key="5">
    <source>
        <dbReference type="ARBA" id="ARBA00023163"/>
    </source>
</evidence>
<dbReference type="Proteomes" id="UP000051999">
    <property type="component" value="Unassembled WGS sequence"/>
</dbReference>
<dbReference type="InterPro" id="IPR011006">
    <property type="entry name" value="CheY-like_superfamily"/>
</dbReference>
<keyword evidence="3" id="KW-0805">Transcription regulation</keyword>
<organism evidence="10 11">
    <name type="scientific">Furfurilactobacillus rossiae DSM 15814</name>
    <dbReference type="NCBI Taxonomy" id="1114972"/>
    <lineage>
        <taxon>Bacteria</taxon>
        <taxon>Bacillati</taxon>
        <taxon>Bacillota</taxon>
        <taxon>Bacilli</taxon>
        <taxon>Lactobacillales</taxon>
        <taxon>Lactobacillaceae</taxon>
        <taxon>Furfurilactobacillus</taxon>
    </lineage>
</organism>
<dbReference type="Pfam" id="PF00072">
    <property type="entry name" value="Response_reg"/>
    <property type="match status" value="1"/>
</dbReference>
<keyword evidence="5" id="KW-0804">Transcription</keyword>
<dbReference type="InterPro" id="IPR001867">
    <property type="entry name" value="OmpR/PhoB-type_DNA-bd"/>
</dbReference>
<dbReference type="InterPro" id="IPR036388">
    <property type="entry name" value="WH-like_DNA-bd_sf"/>
</dbReference>
<evidence type="ECO:0000256" key="6">
    <source>
        <dbReference type="PROSITE-ProRule" id="PRU00169"/>
    </source>
</evidence>
<evidence type="ECO:0000259" key="9">
    <source>
        <dbReference type="PROSITE" id="PS51755"/>
    </source>
</evidence>
<evidence type="ECO:0000259" key="8">
    <source>
        <dbReference type="PROSITE" id="PS50110"/>
    </source>
</evidence>
<proteinExistence type="predicted"/>
<evidence type="ECO:0000256" key="3">
    <source>
        <dbReference type="ARBA" id="ARBA00023015"/>
    </source>
</evidence>
<dbReference type="EMBL" id="AZFF01000004">
    <property type="protein sequence ID" value="KRL56329.1"/>
    <property type="molecule type" value="Genomic_DNA"/>
</dbReference>
<reference evidence="10 11" key="1">
    <citation type="journal article" date="2015" name="Genome Announc.">
        <title>Expanding the biotechnology potential of lactobacilli through comparative genomics of 213 strains and associated genera.</title>
        <authorList>
            <person name="Sun Z."/>
            <person name="Harris H.M."/>
            <person name="McCann A."/>
            <person name="Guo C."/>
            <person name="Argimon S."/>
            <person name="Zhang W."/>
            <person name="Yang X."/>
            <person name="Jeffery I.B."/>
            <person name="Cooney J.C."/>
            <person name="Kagawa T.F."/>
            <person name="Liu W."/>
            <person name="Song Y."/>
            <person name="Salvetti E."/>
            <person name="Wrobel A."/>
            <person name="Rasinkangas P."/>
            <person name="Parkhill J."/>
            <person name="Rea M.C."/>
            <person name="O'Sullivan O."/>
            <person name="Ritari J."/>
            <person name="Douillard F.P."/>
            <person name="Paul Ross R."/>
            <person name="Yang R."/>
            <person name="Briner A.E."/>
            <person name="Felis G.E."/>
            <person name="de Vos W.M."/>
            <person name="Barrangou R."/>
            <person name="Klaenhammer T.R."/>
            <person name="Caufield P.W."/>
            <person name="Cui Y."/>
            <person name="Zhang H."/>
            <person name="O'Toole P.W."/>
        </authorList>
    </citation>
    <scope>NUCLEOTIDE SEQUENCE [LARGE SCALE GENOMIC DNA]</scope>
    <source>
        <strain evidence="10 11">DSM 15814</strain>
    </source>
</reference>
<dbReference type="PROSITE" id="PS50110">
    <property type="entry name" value="RESPONSE_REGULATORY"/>
    <property type="match status" value="1"/>
</dbReference>
<dbReference type="SUPFAM" id="SSF52172">
    <property type="entry name" value="CheY-like"/>
    <property type="match status" value="1"/>
</dbReference>
<evidence type="ECO:0000313" key="10">
    <source>
        <dbReference type="EMBL" id="KRL56329.1"/>
    </source>
</evidence>
<dbReference type="SMART" id="SM00862">
    <property type="entry name" value="Trans_reg_C"/>
    <property type="match status" value="1"/>
</dbReference>
<evidence type="ECO:0000256" key="4">
    <source>
        <dbReference type="ARBA" id="ARBA00023125"/>
    </source>
</evidence>
<keyword evidence="2" id="KW-0902">Two-component regulatory system</keyword>
<dbReference type="AlphaFoldDB" id="A0A0R1RJ09"/>
<dbReference type="PATRIC" id="fig|1114972.6.peg.2006"/>
<evidence type="ECO:0000256" key="1">
    <source>
        <dbReference type="ARBA" id="ARBA00022553"/>
    </source>
</evidence>
<dbReference type="InterPro" id="IPR039420">
    <property type="entry name" value="WalR-like"/>
</dbReference>
<evidence type="ECO:0000256" key="7">
    <source>
        <dbReference type="PROSITE-ProRule" id="PRU01091"/>
    </source>
</evidence>
<feature type="modified residue" description="4-aspartylphosphate" evidence="6">
    <location>
        <position position="54"/>
    </location>
</feature>
<dbReference type="GO" id="GO:0006355">
    <property type="term" value="P:regulation of DNA-templated transcription"/>
    <property type="evidence" value="ECO:0007669"/>
    <property type="project" value="InterPro"/>
</dbReference>
<keyword evidence="11" id="KW-1185">Reference proteome</keyword>
<sequence>MQQLARGLIVEDDHTVSDSIKELLTDVIACDQAFDGEDGEFMATQGIYDLIILDWMLPLESGLDVLKAIREQHLDVPVLFLTAKDGLDDKIRGFNLGADDYLTKPFHREELLLRVRALLKRSGSFLNENILTMGSISINLQNHAVTVNDNPVQLNGKEFDLLVYFIQNQGTIVTKDQIFDRLWGFDSETSITVVEVYVSNLRKKLKPTGADAYIKTLRNAGYLVGAEQ</sequence>
<dbReference type="STRING" id="1114972.FD35_GL001963"/>
<dbReference type="eggNOG" id="COG0745">
    <property type="taxonomic scope" value="Bacteria"/>
</dbReference>
<evidence type="ECO:0000313" key="11">
    <source>
        <dbReference type="Proteomes" id="UP000051999"/>
    </source>
</evidence>
<keyword evidence="1 6" id="KW-0597">Phosphoprotein</keyword>
<dbReference type="SMART" id="SM00448">
    <property type="entry name" value="REC"/>
    <property type="match status" value="1"/>
</dbReference>
<name>A0A0R1RJ09_9LACO</name>
<dbReference type="OrthoDB" id="9790442at2"/>
<dbReference type="GO" id="GO:0005829">
    <property type="term" value="C:cytosol"/>
    <property type="evidence" value="ECO:0007669"/>
    <property type="project" value="TreeGrafter"/>
</dbReference>
<dbReference type="CDD" id="cd00383">
    <property type="entry name" value="trans_reg_C"/>
    <property type="match status" value="1"/>
</dbReference>
<dbReference type="Pfam" id="PF00486">
    <property type="entry name" value="Trans_reg_C"/>
    <property type="match status" value="1"/>
</dbReference>
<dbReference type="Gene3D" id="6.10.250.690">
    <property type="match status" value="1"/>
</dbReference>
<feature type="domain" description="Response regulatory" evidence="8">
    <location>
        <begin position="6"/>
        <end position="119"/>
    </location>
</feature>
<dbReference type="PROSITE" id="PS51755">
    <property type="entry name" value="OMPR_PHOB"/>
    <property type="match status" value="1"/>
</dbReference>
<dbReference type="Gene3D" id="3.40.50.2300">
    <property type="match status" value="1"/>
</dbReference>
<dbReference type="PANTHER" id="PTHR48111">
    <property type="entry name" value="REGULATOR OF RPOS"/>
    <property type="match status" value="1"/>
</dbReference>
<comment type="caution">
    <text evidence="10">The sequence shown here is derived from an EMBL/GenBank/DDBJ whole genome shotgun (WGS) entry which is preliminary data.</text>
</comment>
<dbReference type="GO" id="GO:0000976">
    <property type="term" value="F:transcription cis-regulatory region binding"/>
    <property type="evidence" value="ECO:0007669"/>
    <property type="project" value="TreeGrafter"/>
</dbReference>
<evidence type="ECO:0000256" key="2">
    <source>
        <dbReference type="ARBA" id="ARBA00023012"/>
    </source>
</evidence>
<keyword evidence="4 7" id="KW-0238">DNA-binding</keyword>
<dbReference type="Gene3D" id="1.10.10.10">
    <property type="entry name" value="Winged helix-like DNA-binding domain superfamily/Winged helix DNA-binding domain"/>
    <property type="match status" value="1"/>
</dbReference>